<dbReference type="OrthoDB" id="1321863at2"/>
<comment type="caution">
    <text evidence="2">The sequence shown here is derived from an EMBL/GenBank/DDBJ whole genome shotgun (WGS) entry which is preliminary data.</text>
</comment>
<evidence type="ECO:0000313" key="3">
    <source>
        <dbReference type="Proteomes" id="UP000287296"/>
    </source>
</evidence>
<gene>
    <name evidence="2" type="ORF">D5F11_001140</name>
</gene>
<reference evidence="2 3" key="1">
    <citation type="submission" date="2018-12" db="EMBL/GenBank/DDBJ databases">
        <authorList>
            <person name="Sun L."/>
            <person name="Chen Z."/>
        </authorList>
    </citation>
    <scope>NUCLEOTIDE SEQUENCE [LARGE SCALE GENOMIC DNA]</scope>
    <source>
        <strain evidence="2 3">LMG 29736</strain>
    </source>
</reference>
<dbReference type="Proteomes" id="UP000287296">
    <property type="component" value="Unassembled WGS sequence"/>
</dbReference>
<dbReference type="EMBL" id="QYTW02000001">
    <property type="protein sequence ID" value="RST61755.1"/>
    <property type="molecule type" value="Genomic_DNA"/>
</dbReference>
<feature type="domain" description="DUF1829" evidence="1">
    <location>
        <begin position="5"/>
        <end position="58"/>
    </location>
</feature>
<name>A0A429XE58_SIMTE</name>
<proteinExistence type="predicted"/>
<evidence type="ECO:0000313" key="2">
    <source>
        <dbReference type="EMBL" id="RST61755.1"/>
    </source>
</evidence>
<organism evidence="2 3">
    <name type="scientific">Siminovitchia terrae</name>
    <name type="common">Bacillus terrae</name>
    <dbReference type="NCBI Taxonomy" id="1914933"/>
    <lineage>
        <taxon>Bacteria</taxon>
        <taxon>Bacillati</taxon>
        <taxon>Bacillota</taxon>
        <taxon>Bacilli</taxon>
        <taxon>Bacillales</taxon>
        <taxon>Bacillaceae</taxon>
        <taxon>Siminovitchia</taxon>
    </lineage>
</organism>
<accession>A0A429XE58</accession>
<sequence length="68" mass="7814">MRPGENYKGVAFSFIDVIDARPNSDFFVFANDLNIPIADKFSSSLKNYDVEVLSRSNRDKWVDQLKVI</sequence>
<dbReference type="Pfam" id="PF08862">
    <property type="entry name" value="DUF1829"/>
    <property type="match status" value="1"/>
</dbReference>
<evidence type="ECO:0000259" key="1">
    <source>
        <dbReference type="Pfam" id="PF08862"/>
    </source>
</evidence>
<dbReference type="RefSeq" id="WP_120114895.1">
    <property type="nucleotide sequence ID" value="NZ_DAMDJW010000152.1"/>
</dbReference>
<protein>
    <submittedName>
        <fullName evidence="2">DUF1829 domain-containing protein</fullName>
    </submittedName>
</protein>
<dbReference type="InterPro" id="IPR014961">
    <property type="entry name" value="DUF1829"/>
</dbReference>
<dbReference type="AlphaFoldDB" id="A0A429XE58"/>